<dbReference type="InterPro" id="IPR013815">
    <property type="entry name" value="ATP_grasp_subdomain_1"/>
</dbReference>
<dbReference type="RefSeq" id="WP_014656809.1">
    <property type="nucleotide sequence ID" value="NC_017731.1"/>
</dbReference>
<evidence type="ECO:0000313" key="6">
    <source>
        <dbReference type="EMBL" id="AFH93300.1"/>
    </source>
</evidence>
<dbReference type="InterPro" id="IPR011226">
    <property type="entry name" value="ATP-grasp_fam"/>
</dbReference>
<dbReference type="InterPro" id="IPR011761">
    <property type="entry name" value="ATP-grasp"/>
</dbReference>
<dbReference type="Gene3D" id="3.30.1490.20">
    <property type="entry name" value="ATP-grasp fold, A domain"/>
    <property type="match status" value="1"/>
</dbReference>
<evidence type="ECO:0000256" key="2">
    <source>
        <dbReference type="ARBA" id="ARBA00022741"/>
    </source>
</evidence>
<protein>
    <recommendedName>
        <fullName evidence="5">ATP-grasp domain-containing protein</fullName>
    </recommendedName>
</protein>
<name>A0A140NKW2_PROSM</name>
<dbReference type="InterPro" id="IPR052032">
    <property type="entry name" value="ATP-dep_AA_Ligase"/>
</dbReference>
<keyword evidence="1" id="KW-0436">Ligase</keyword>
<keyword evidence="3 4" id="KW-0067">ATP-binding</keyword>
<dbReference type="SUPFAM" id="SSF56059">
    <property type="entry name" value="Glutathione synthetase ATP-binding domain-like"/>
    <property type="match status" value="1"/>
</dbReference>
<reference evidence="7" key="2">
    <citation type="submission" date="2012-04" db="EMBL/GenBank/DDBJ databases">
        <title>Complete genome sequence of Providencia stuartii clinical isolate MRSN 2154.</title>
        <authorList>
            <person name="Clifford R.J."/>
            <person name="Hang J."/>
            <person name="Riley M.C."/>
            <person name="Onmus-Leone F."/>
            <person name="Kuschner R.A."/>
            <person name="Lesho E.P."/>
            <person name="Waterman P.E."/>
        </authorList>
    </citation>
    <scope>NUCLEOTIDE SEQUENCE [LARGE SCALE GENOMIC DNA]</scope>
    <source>
        <strain evidence="7">MRSN 2154</strain>
    </source>
</reference>
<dbReference type="GO" id="GO:0016874">
    <property type="term" value="F:ligase activity"/>
    <property type="evidence" value="ECO:0007669"/>
    <property type="project" value="UniProtKB-KW"/>
</dbReference>
<evidence type="ECO:0000256" key="3">
    <source>
        <dbReference type="ARBA" id="ARBA00022840"/>
    </source>
</evidence>
<dbReference type="PATRIC" id="fig|1157951.4.peg.1423"/>
<keyword evidence="2 4" id="KW-0547">Nucleotide-binding</keyword>
<dbReference type="OrthoDB" id="9803907at2"/>
<evidence type="ECO:0000256" key="1">
    <source>
        <dbReference type="ARBA" id="ARBA00022598"/>
    </source>
</evidence>
<evidence type="ECO:0000313" key="7">
    <source>
        <dbReference type="Proteomes" id="UP000005012"/>
    </source>
</evidence>
<dbReference type="GeneID" id="93517906"/>
<dbReference type="GO" id="GO:0046872">
    <property type="term" value="F:metal ion binding"/>
    <property type="evidence" value="ECO:0007669"/>
    <property type="project" value="InterPro"/>
</dbReference>
<dbReference type="PANTHER" id="PTHR43585">
    <property type="entry name" value="FUMIPYRROLE BIOSYNTHESIS PROTEIN C"/>
    <property type="match status" value="1"/>
</dbReference>
<evidence type="ECO:0000256" key="4">
    <source>
        <dbReference type="PROSITE-ProRule" id="PRU00409"/>
    </source>
</evidence>
<dbReference type="PANTHER" id="PTHR43585:SF2">
    <property type="entry name" value="ATP-GRASP ENZYME FSQD"/>
    <property type="match status" value="1"/>
</dbReference>
<reference evidence="6 7" key="1">
    <citation type="journal article" date="2012" name="J. Bacteriol.">
        <title>Complete Genome Sequence of Providencia stuartii Clinical Isolate MRSN 2154.</title>
        <authorList>
            <person name="Clifford R.J."/>
            <person name="Hang J."/>
            <person name="Riley M.C."/>
            <person name="Onmus-Leone F."/>
            <person name="Kuschner R.A."/>
            <person name="Lesho E.P."/>
            <person name="Waterman P.E."/>
        </authorList>
    </citation>
    <scope>NUCLEOTIDE SEQUENCE [LARGE SCALE GENOMIC DNA]</scope>
    <source>
        <strain evidence="6 7">MRSN 2154</strain>
    </source>
</reference>
<dbReference type="Pfam" id="PF15632">
    <property type="entry name" value="ATPgrasp_Ter"/>
    <property type="match status" value="1"/>
</dbReference>
<proteinExistence type="predicted"/>
<dbReference type="KEGG" id="psi:S70_07145"/>
<sequence>MNSKIWFMEGLSSQRDLIQGAREFAQQQLKNITIFASHRHARNEILSQADYARLEPEDSTERLAFITRLVEKEKISAIQAGRNSEWFESHRQQIESLGVKLTTGAMSVSALQLADDKYAFAQSMEKHGLPVVPSIQIDSIDELKAFIVNNPFKNVPLCVKPIKGIYGMGFWRFDDSVSAMAAFTHPESRRVNPRLYLQAMEQADGFEPLVLMPYLPGPEYSVDMVVEQGRVIAAVARRKEGSLQHLENSGEAYELGCACAQVMQADGIVNVQTRNDAQGNAVLLEINMRPSGGIGYTQHSGINLPGIFALRQLGLISQEEVVAEKAKFTPSIIRPITNSISYSSITTNLISTDKN</sequence>
<dbReference type="EMBL" id="CP003488">
    <property type="protein sequence ID" value="AFH93300.1"/>
    <property type="molecule type" value="Genomic_DNA"/>
</dbReference>
<dbReference type="Proteomes" id="UP000005012">
    <property type="component" value="Chromosome"/>
</dbReference>
<organism evidence="6 7">
    <name type="scientific">Providencia stuartii (strain MRSN 2154)</name>
    <dbReference type="NCBI Taxonomy" id="1157951"/>
    <lineage>
        <taxon>Bacteria</taxon>
        <taxon>Pseudomonadati</taxon>
        <taxon>Pseudomonadota</taxon>
        <taxon>Gammaproteobacteria</taxon>
        <taxon>Enterobacterales</taxon>
        <taxon>Morganellaceae</taxon>
        <taxon>Providencia</taxon>
    </lineage>
</organism>
<dbReference type="PROSITE" id="PS50975">
    <property type="entry name" value="ATP_GRASP"/>
    <property type="match status" value="1"/>
</dbReference>
<dbReference type="GO" id="GO:0005524">
    <property type="term" value="F:ATP binding"/>
    <property type="evidence" value="ECO:0007669"/>
    <property type="project" value="UniProtKB-UniRule"/>
</dbReference>
<gene>
    <name evidence="6" type="ordered locus">S70_07145</name>
</gene>
<accession>A0A140NKW2</accession>
<dbReference type="HOGENOM" id="CLU_052967_3_1_6"/>
<feature type="domain" description="ATP-grasp" evidence="5">
    <location>
        <begin position="121"/>
        <end position="313"/>
    </location>
</feature>
<dbReference type="PIRSF" id="PIRSF029120">
    <property type="entry name" value="UCP029120"/>
    <property type="match status" value="1"/>
</dbReference>
<dbReference type="AlphaFoldDB" id="A0A140NKW2"/>
<dbReference type="Gene3D" id="3.30.470.20">
    <property type="entry name" value="ATP-grasp fold, B domain"/>
    <property type="match status" value="1"/>
</dbReference>
<evidence type="ECO:0000259" key="5">
    <source>
        <dbReference type="PROSITE" id="PS50975"/>
    </source>
</evidence>